<dbReference type="PANTHER" id="PTHR33175">
    <property type="entry name" value="DNA-BINDING PROTEIN HU"/>
    <property type="match status" value="1"/>
</dbReference>
<accession>A0A1Y2K9S0</accession>
<evidence type="ECO:0000313" key="6">
    <source>
        <dbReference type="Proteomes" id="UP000194003"/>
    </source>
</evidence>
<proteinExistence type="inferred from homology"/>
<comment type="similarity">
    <text evidence="1 4">Belongs to the bacterial histone-like protein family.</text>
</comment>
<dbReference type="GO" id="GO:0005829">
    <property type="term" value="C:cytosol"/>
    <property type="evidence" value="ECO:0007669"/>
    <property type="project" value="TreeGrafter"/>
</dbReference>
<keyword evidence="3" id="KW-0238">DNA-binding</keyword>
<dbReference type="InterPro" id="IPR010992">
    <property type="entry name" value="IHF-like_DNA-bd_dom_sf"/>
</dbReference>
<dbReference type="AlphaFoldDB" id="A0A1Y2K9S0"/>
<dbReference type="SMART" id="SM00411">
    <property type="entry name" value="BHL"/>
    <property type="match status" value="1"/>
</dbReference>
<dbReference type="GO" id="GO:0030527">
    <property type="term" value="F:structural constituent of chromatin"/>
    <property type="evidence" value="ECO:0007669"/>
    <property type="project" value="InterPro"/>
</dbReference>
<gene>
    <name evidence="5" type="ORF">MAIT1_04690</name>
</gene>
<keyword evidence="2" id="KW-0226">DNA condensation</keyword>
<evidence type="ECO:0000313" key="5">
    <source>
        <dbReference type="EMBL" id="OSM07363.1"/>
    </source>
</evidence>
<dbReference type="CDD" id="cd13831">
    <property type="entry name" value="HU"/>
    <property type="match status" value="1"/>
</dbReference>
<dbReference type="SUPFAM" id="SSF47729">
    <property type="entry name" value="IHF-like DNA-binding proteins"/>
    <property type="match status" value="1"/>
</dbReference>
<dbReference type="STRING" id="1434232.MAIT1_04690"/>
<evidence type="ECO:0000256" key="4">
    <source>
        <dbReference type="RuleBase" id="RU003939"/>
    </source>
</evidence>
<dbReference type="PROSITE" id="PS00045">
    <property type="entry name" value="HISTONE_LIKE"/>
    <property type="match status" value="1"/>
</dbReference>
<sequence length="91" mass="9413">MNLTELKKAVADSTGLTQVEADKALKATFEAMTAALKGGDSVAVPGFGSFSISERAARTGRNPKTGEEIKIAAAKVVKFKVGKGLKDAVNC</sequence>
<name>A0A1Y2K9S0_9PROT</name>
<dbReference type="PRINTS" id="PR01727">
    <property type="entry name" value="DNABINDINGHU"/>
</dbReference>
<evidence type="ECO:0000256" key="2">
    <source>
        <dbReference type="ARBA" id="ARBA00023067"/>
    </source>
</evidence>
<protein>
    <submittedName>
        <fullName evidence="5">Putative nucleoid protein Hbs</fullName>
    </submittedName>
</protein>
<keyword evidence="6" id="KW-1185">Reference proteome</keyword>
<comment type="caution">
    <text evidence="5">The sequence shown here is derived from an EMBL/GenBank/DDBJ whole genome shotgun (WGS) entry which is preliminary data.</text>
</comment>
<dbReference type="Gene3D" id="4.10.520.10">
    <property type="entry name" value="IHF-like DNA-binding proteins"/>
    <property type="match status" value="1"/>
</dbReference>
<dbReference type="RefSeq" id="WP_085440376.1">
    <property type="nucleotide sequence ID" value="NZ_LVJN01000014.1"/>
</dbReference>
<evidence type="ECO:0000256" key="3">
    <source>
        <dbReference type="ARBA" id="ARBA00023125"/>
    </source>
</evidence>
<dbReference type="OrthoDB" id="9804203at2"/>
<evidence type="ECO:0000256" key="1">
    <source>
        <dbReference type="ARBA" id="ARBA00010529"/>
    </source>
</evidence>
<dbReference type="GO" id="GO:0030261">
    <property type="term" value="P:chromosome condensation"/>
    <property type="evidence" value="ECO:0007669"/>
    <property type="project" value="UniProtKB-KW"/>
</dbReference>
<organism evidence="5 6">
    <name type="scientific">Magnetofaba australis IT-1</name>
    <dbReference type="NCBI Taxonomy" id="1434232"/>
    <lineage>
        <taxon>Bacteria</taxon>
        <taxon>Pseudomonadati</taxon>
        <taxon>Pseudomonadota</taxon>
        <taxon>Magnetococcia</taxon>
        <taxon>Magnetococcales</taxon>
        <taxon>Magnetococcaceae</taxon>
        <taxon>Magnetofaba</taxon>
    </lineage>
</organism>
<dbReference type="GO" id="GO:0003677">
    <property type="term" value="F:DNA binding"/>
    <property type="evidence" value="ECO:0007669"/>
    <property type="project" value="UniProtKB-KW"/>
</dbReference>
<dbReference type="InterPro" id="IPR020816">
    <property type="entry name" value="Histone-like_DNA-bd_CS"/>
</dbReference>
<dbReference type="Pfam" id="PF00216">
    <property type="entry name" value="Bac_DNA_binding"/>
    <property type="match status" value="1"/>
</dbReference>
<dbReference type="InterPro" id="IPR000119">
    <property type="entry name" value="Hist_DNA-bd"/>
</dbReference>
<dbReference type="Proteomes" id="UP000194003">
    <property type="component" value="Unassembled WGS sequence"/>
</dbReference>
<dbReference type="EMBL" id="LVJN01000014">
    <property type="protein sequence ID" value="OSM07363.1"/>
    <property type="molecule type" value="Genomic_DNA"/>
</dbReference>
<dbReference type="PANTHER" id="PTHR33175:SF3">
    <property type="entry name" value="DNA-BINDING PROTEIN HU-BETA"/>
    <property type="match status" value="1"/>
</dbReference>
<reference evidence="5 6" key="1">
    <citation type="journal article" date="2016" name="BMC Genomics">
        <title>Combined genomic and structural analyses of a cultured magnetotactic bacterium reveals its niche adaptation to a dynamic environment.</title>
        <authorList>
            <person name="Araujo A.C."/>
            <person name="Morillo V."/>
            <person name="Cypriano J."/>
            <person name="Teixeira L.C."/>
            <person name="Leao P."/>
            <person name="Lyra S."/>
            <person name="Almeida L.G."/>
            <person name="Bazylinski D.A."/>
            <person name="Vasconcellos A.T."/>
            <person name="Abreu F."/>
            <person name="Lins U."/>
        </authorList>
    </citation>
    <scope>NUCLEOTIDE SEQUENCE [LARGE SCALE GENOMIC DNA]</scope>
    <source>
        <strain evidence="5 6">IT-1</strain>
    </source>
</reference>